<name>A0A3E0K1L0_9BACI</name>
<accession>A0A3E0K1L0</accession>
<proteinExistence type="predicted"/>
<protein>
    <submittedName>
        <fullName evidence="1">Uncharacterized protein</fullName>
    </submittedName>
</protein>
<reference evidence="1 2" key="1">
    <citation type="submission" date="2018-03" db="EMBL/GenBank/DDBJ databases">
        <authorList>
            <person name="Keele B.F."/>
        </authorList>
    </citation>
    <scope>NUCLEOTIDE SEQUENCE [LARGE SCALE GENOMIC DNA]</scope>
    <source>
        <strain evidence="1">ZCTH4_d</strain>
    </source>
</reference>
<dbReference type="AlphaFoldDB" id="A0A3E0K1L0"/>
<evidence type="ECO:0000313" key="2">
    <source>
        <dbReference type="Proteomes" id="UP000257014"/>
    </source>
</evidence>
<sequence>MNFLPEEFLLPPIGRERRGSAGTRPVFSHSPGPKSFALFLSVDFVWGQFYWKNRQRKKAD</sequence>
<dbReference type="EMBL" id="QEWE01000024">
    <property type="protein sequence ID" value="REJ26666.1"/>
    <property type="molecule type" value="Genomic_DNA"/>
</dbReference>
<evidence type="ECO:0000313" key="1">
    <source>
        <dbReference type="EMBL" id="REJ26666.1"/>
    </source>
</evidence>
<gene>
    <name evidence="1" type="ORF">C6P37_13220</name>
</gene>
<organism evidence="1 2">
    <name type="scientific">Caldibacillus debilis</name>
    <dbReference type="NCBI Taxonomy" id="301148"/>
    <lineage>
        <taxon>Bacteria</taxon>
        <taxon>Bacillati</taxon>
        <taxon>Bacillota</taxon>
        <taxon>Bacilli</taxon>
        <taxon>Bacillales</taxon>
        <taxon>Bacillaceae</taxon>
        <taxon>Caldibacillus</taxon>
    </lineage>
</organism>
<comment type="caution">
    <text evidence="1">The sequence shown here is derived from an EMBL/GenBank/DDBJ whole genome shotgun (WGS) entry which is preliminary data.</text>
</comment>
<dbReference type="Proteomes" id="UP000257014">
    <property type="component" value="Unassembled WGS sequence"/>
</dbReference>